<gene>
    <name evidence="1" type="ORF">QFC20_001229</name>
</gene>
<dbReference type="EMBL" id="JASBWS010000007">
    <property type="protein sequence ID" value="KAJ9114858.1"/>
    <property type="molecule type" value="Genomic_DNA"/>
</dbReference>
<reference evidence="1" key="1">
    <citation type="submission" date="2023-04" db="EMBL/GenBank/DDBJ databases">
        <title>Draft Genome sequencing of Naganishia species isolated from polar environments using Oxford Nanopore Technology.</title>
        <authorList>
            <person name="Leo P."/>
            <person name="Venkateswaran K."/>
        </authorList>
    </citation>
    <scope>NUCLEOTIDE SEQUENCE</scope>
    <source>
        <strain evidence="1">MNA-CCFEE 5262</strain>
    </source>
</reference>
<proteinExistence type="predicted"/>
<dbReference type="Proteomes" id="UP001230649">
    <property type="component" value="Unassembled WGS sequence"/>
</dbReference>
<evidence type="ECO:0000313" key="1">
    <source>
        <dbReference type="EMBL" id="KAJ9114858.1"/>
    </source>
</evidence>
<name>A0ACC2WTT8_9TREE</name>
<protein>
    <submittedName>
        <fullName evidence="1">Uncharacterized protein</fullName>
    </submittedName>
</protein>
<accession>A0ACC2WTT8</accession>
<sequence length="594" mass="63770">MQNSDAVSGRYINQLGQPPFNRGISDYPRPTHQVDSPFSSTSYDPQTPDKYSEPARSIKAKDSWPSLTDALTGKKSLLFSSPLAPIKGDAFDMAAEDSPLRGDARFFTPRGFGYQPHVVENSGYFQNGVQKKAISGVPLPRNQVQFAPHTSTTLGTQGHVDQSTGPRQQRDSVATVTGPTQQPGSLATITGPNAQPATEIQTNDRSQAEEDDLYHLLPAFSPFDEYRDGKDTALKTPPGLGVPGDPHGNANESPPPNSTAMFSPFYPNTGEPKTRSLLPSFKTTATSSSIWSTDAATQQSPFSPFPAGSEPRSNGDKSEHWQHQASPFTSNGADSKANNAFSLEGLWDESPFKQTSKNVSPRYADFDSPSLMPNGFNAVTFSSSTLADDIYAPSCKSPSAIGLGIDEMSKVDPNVFASVPLPPPPGLPVVGSIAGYTNDLLSIKEIEEKMTLLRERSSGLAGDLIQQAARIQSARLELESRWANPSTDTFHPQGQTPSPVPDLNSNNYVVKSTPPELAPPIHGIIPVLLEGSADLFHAAVIKKGAVGGEQIAIELMSRVENEFKGITKHAALHIVIHVVIRSLVPSSIQVADHL</sequence>
<keyword evidence="2" id="KW-1185">Reference proteome</keyword>
<comment type="caution">
    <text evidence="1">The sequence shown here is derived from an EMBL/GenBank/DDBJ whole genome shotgun (WGS) entry which is preliminary data.</text>
</comment>
<evidence type="ECO:0000313" key="2">
    <source>
        <dbReference type="Proteomes" id="UP001230649"/>
    </source>
</evidence>
<organism evidence="1 2">
    <name type="scientific">Naganishia adeliensis</name>
    <dbReference type="NCBI Taxonomy" id="92952"/>
    <lineage>
        <taxon>Eukaryota</taxon>
        <taxon>Fungi</taxon>
        <taxon>Dikarya</taxon>
        <taxon>Basidiomycota</taxon>
        <taxon>Agaricomycotina</taxon>
        <taxon>Tremellomycetes</taxon>
        <taxon>Filobasidiales</taxon>
        <taxon>Filobasidiaceae</taxon>
        <taxon>Naganishia</taxon>
    </lineage>
</organism>